<feature type="chain" id="PRO_5035327732" evidence="2">
    <location>
        <begin position="20"/>
        <end position="186"/>
    </location>
</feature>
<accession>A0A8J3VLY7</accession>
<feature type="signal peptide" evidence="2">
    <location>
        <begin position="1"/>
        <end position="19"/>
    </location>
</feature>
<dbReference type="PROSITE" id="PS51257">
    <property type="entry name" value="PROKAR_LIPOPROTEIN"/>
    <property type="match status" value="1"/>
</dbReference>
<dbReference type="Proteomes" id="UP000612899">
    <property type="component" value="Unassembled WGS sequence"/>
</dbReference>
<reference evidence="3" key="1">
    <citation type="submission" date="2021-01" db="EMBL/GenBank/DDBJ databases">
        <title>Whole genome shotgun sequence of Rhizocola hellebori NBRC 109834.</title>
        <authorList>
            <person name="Komaki H."/>
            <person name="Tamura T."/>
        </authorList>
    </citation>
    <scope>NUCLEOTIDE SEQUENCE</scope>
    <source>
        <strain evidence="3">NBRC 109834</strain>
    </source>
</reference>
<feature type="region of interest" description="Disordered" evidence="1">
    <location>
        <begin position="45"/>
        <end position="102"/>
    </location>
</feature>
<dbReference type="AlphaFoldDB" id="A0A8J3VLY7"/>
<protein>
    <submittedName>
        <fullName evidence="3">Uncharacterized protein</fullName>
    </submittedName>
</protein>
<gene>
    <name evidence="3" type="ORF">Rhe02_87300</name>
</gene>
<evidence type="ECO:0000313" key="4">
    <source>
        <dbReference type="Proteomes" id="UP000612899"/>
    </source>
</evidence>
<proteinExistence type="predicted"/>
<keyword evidence="2" id="KW-0732">Signal</keyword>
<dbReference type="RefSeq" id="WP_203914379.1">
    <property type="nucleotide sequence ID" value="NZ_BONY01000102.1"/>
</dbReference>
<comment type="caution">
    <text evidence="3">The sequence shown here is derived from an EMBL/GenBank/DDBJ whole genome shotgun (WGS) entry which is preliminary data.</text>
</comment>
<name>A0A8J3VLY7_9ACTN</name>
<keyword evidence="4" id="KW-1185">Reference proteome</keyword>
<organism evidence="3 4">
    <name type="scientific">Rhizocola hellebori</name>
    <dbReference type="NCBI Taxonomy" id="1392758"/>
    <lineage>
        <taxon>Bacteria</taxon>
        <taxon>Bacillati</taxon>
        <taxon>Actinomycetota</taxon>
        <taxon>Actinomycetes</taxon>
        <taxon>Micromonosporales</taxon>
        <taxon>Micromonosporaceae</taxon>
        <taxon>Rhizocola</taxon>
    </lineage>
</organism>
<dbReference type="EMBL" id="BONY01000102">
    <property type="protein sequence ID" value="GIH10663.1"/>
    <property type="molecule type" value="Genomic_DNA"/>
</dbReference>
<sequence length="186" mass="18583">MRFVALLAGLLLAAATAAACGSSEPETTPVAASFQDCLRQEGIDVSGLGQGGARASGQPFTRPSGQPGGGFPSGRPTAFPSGRPTAFPSGRPGNGFNFGDQAPAGVDPAKWQAALAKCGSLRPSGGVRPNGSARPGGGNGRQQAYLNCMSEHGVTVTQGQPLPTSDPKVADAEKVCAVLRPSAPAQ</sequence>
<feature type="region of interest" description="Disordered" evidence="1">
    <location>
        <begin position="121"/>
        <end position="144"/>
    </location>
</feature>
<evidence type="ECO:0000256" key="1">
    <source>
        <dbReference type="SAM" id="MobiDB-lite"/>
    </source>
</evidence>
<evidence type="ECO:0000256" key="2">
    <source>
        <dbReference type="SAM" id="SignalP"/>
    </source>
</evidence>
<evidence type="ECO:0000313" key="3">
    <source>
        <dbReference type="EMBL" id="GIH10663.1"/>
    </source>
</evidence>